<dbReference type="Proteomes" id="UP000183126">
    <property type="component" value="Chromosome I"/>
</dbReference>
<dbReference type="EMBL" id="LT629760">
    <property type="protein sequence ID" value="SDS81690.1"/>
    <property type="molecule type" value="Genomic_DNA"/>
</dbReference>
<dbReference type="InterPro" id="IPR035936">
    <property type="entry name" value="BB2672"/>
</dbReference>
<evidence type="ECO:0000313" key="3">
    <source>
        <dbReference type="Proteomes" id="UP000052019"/>
    </source>
</evidence>
<keyword evidence="4" id="KW-1185">Reference proteome</keyword>
<evidence type="ECO:0000313" key="1">
    <source>
        <dbReference type="EMBL" id="KRP59283.1"/>
    </source>
</evidence>
<dbReference type="Pfam" id="PF06684">
    <property type="entry name" value="AA_synth"/>
    <property type="match status" value="1"/>
</dbReference>
<reference evidence="1 3" key="1">
    <citation type="submission" date="2015-02" db="EMBL/GenBank/DDBJ databases">
        <title>Two Pseudomonas sp. nov. isolated from raw milk.</title>
        <authorList>
            <person name="Wenning M."/>
            <person name="von Neubeck M."/>
            <person name="Huptas C."/>
            <person name="Scherer S."/>
        </authorList>
    </citation>
    <scope>NUCLEOTIDE SEQUENCE [LARGE SCALE GENOMIC DNA]</scope>
    <source>
        <strain evidence="1 3">DSM 14937</strain>
    </source>
</reference>
<accession>A0A0R2ZLF7</accession>
<organism evidence="1 3">
    <name type="scientific">Pseudomonas trivialis</name>
    <dbReference type="NCBI Taxonomy" id="200450"/>
    <lineage>
        <taxon>Bacteria</taxon>
        <taxon>Pseudomonadati</taxon>
        <taxon>Pseudomonadota</taxon>
        <taxon>Gammaproteobacteria</taxon>
        <taxon>Pseudomonadales</taxon>
        <taxon>Pseudomonadaceae</taxon>
        <taxon>Pseudomonas</taxon>
    </lineage>
</organism>
<dbReference type="PATRIC" id="fig|200450.4.peg.80"/>
<reference evidence="2 4" key="2">
    <citation type="submission" date="2016-10" db="EMBL/GenBank/DDBJ databases">
        <authorList>
            <person name="Varghese N."/>
            <person name="Submissions S."/>
        </authorList>
    </citation>
    <scope>NUCLEOTIDE SEQUENCE [LARGE SCALE GENOMIC DNA]</scope>
    <source>
        <strain evidence="2 4">BS3111</strain>
    </source>
</reference>
<gene>
    <name evidence="2" type="ORF">SAMN04490205_3737</name>
    <name evidence="1" type="ORF">TU79_15865</name>
</gene>
<protein>
    <submittedName>
        <fullName evidence="2">Amino acid synthesis</fullName>
    </submittedName>
    <submittedName>
        <fullName evidence="1">Peptide synthetase</fullName>
    </submittedName>
</protein>
<dbReference type="RefSeq" id="WP_057008840.1">
    <property type="nucleotide sequence ID" value="NZ_JYLK01000010.1"/>
</dbReference>
<dbReference type="Proteomes" id="UP000052019">
    <property type="component" value="Unassembled WGS sequence"/>
</dbReference>
<dbReference type="Gene3D" id="3.30.1330.110">
    <property type="entry name" value="BB2672"/>
    <property type="match status" value="1"/>
</dbReference>
<dbReference type="EMBL" id="JYLK01000010">
    <property type="protein sequence ID" value="KRP59283.1"/>
    <property type="molecule type" value="Genomic_DNA"/>
</dbReference>
<dbReference type="AlphaFoldDB" id="A0A0R2ZLF7"/>
<name>A0A0R2ZLF7_9PSED</name>
<dbReference type="OrthoDB" id="9803312at2"/>
<sequence length="200" mass="21520">MKTANFASYHIRKWYSFVEETLANETGQLADGEPVFKYAVAAVIANPYAGRYSEDLSQLIEPSPLLGEEFGRRIQALAGSRKIESYGKAILVGSAGEYEHGNAFLTNPAADPIRVALGGGKSWVPSTGKRGGPGSTIDVPLAHKDALYVRSHYDSFSITFGDGPSPDELVVIWAFATRGRLHARLGGLRAEDVKGVDGLH</sequence>
<proteinExistence type="predicted"/>
<dbReference type="InterPro" id="IPR009569">
    <property type="entry name" value="AA_synth_put"/>
</dbReference>
<evidence type="ECO:0000313" key="2">
    <source>
        <dbReference type="EMBL" id="SDS81690.1"/>
    </source>
</evidence>
<dbReference type="SUPFAM" id="SSF160519">
    <property type="entry name" value="BB2672-like"/>
    <property type="match status" value="1"/>
</dbReference>
<evidence type="ECO:0000313" key="4">
    <source>
        <dbReference type="Proteomes" id="UP000183126"/>
    </source>
</evidence>